<sequence length="121" mass="13291">MMRAVLAAVFAVGLAAPAAAEPAETLELRVGEPAEIALEANPTTGYQWRIDKDASEGLDKLDITDLGTGEPESKRLGAPTVHRWRLAPRAPGSARLELIYLRAWEDKPPRRRQSYDITITN</sequence>
<gene>
    <name evidence="5" type="ORF">BXY53_1276</name>
</gene>
<keyword evidence="6" id="KW-1185">Reference proteome</keyword>
<evidence type="ECO:0000256" key="1">
    <source>
        <dbReference type="ARBA" id="ARBA00022690"/>
    </source>
</evidence>
<dbReference type="AlphaFoldDB" id="A0A397QDL0"/>
<dbReference type="EMBL" id="QXDF01000001">
    <property type="protein sequence ID" value="RIA56174.1"/>
    <property type="molecule type" value="Genomic_DNA"/>
</dbReference>
<comment type="caution">
    <text evidence="5">The sequence shown here is derived from an EMBL/GenBank/DDBJ whole genome shotgun (WGS) entry which is preliminary data.</text>
</comment>
<dbReference type="Pfam" id="PF09394">
    <property type="entry name" value="Inhibitor_I42"/>
    <property type="match status" value="1"/>
</dbReference>
<keyword evidence="1" id="KW-0646">Protease inhibitor</keyword>
<feature type="chain" id="PRO_5017293640" evidence="3">
    <location>
        <begin position="21"/>
        <end position="121"/>
    </location>
</feature>
<protein>
    <submittedName>
        <fullName evidence="5">Chagasin family peptidase inhibitor I42</fullName>
    </submittedName>
</protein>
<dbReference type="RefSeq" id="WP_119060995.1">
    <property type="nucleotide sequence ID" value="NZ_QXDF01000001.1"/>
</dbReference>
<dbReference type="GO" id="GO:0004869">
    <property type="term" value="F:cysteine-type endopeptidase inhibitor activity"/>
    <property type="evidence" value="ECO:0007669"/>
    <property type="project" value="UniProtKB-KW"/>
</dbReference>
<dbReference type="InterPro" id="IPR036331">
    <property type="entry name" value="Chagasin-like_sf"/>
</dbReference>
<evidence type="ECO:0000313" key="5">
    <source>
        <dbReference type="EMBL" id="RIA56174.1"/>
    </source>
</evidence>
<dbReference type="OrthoDB" id="7872263at2"/>
<evidence type="ECO:0000256" key="2">
    <source>
        <dbReference type="ARBA" id="ARBA00022704"/>
    </source>
</evidence>
<dbReference type="Gene3D" id="2.60.40.2020">
    <property type="match status" value="1"/>
</dbReference>
<dbReference type="Proteomes" id="UP000266273">
    <property type="component" value="Unassembled WGS sequence"/>
</dbReference>
<name>A0A397QDL0_9HYPH</name>
<dbReference type="SUPFAM" id="SSF141066">
    <property type="entry name" value="ICP-like"/>
    <property type="match status" value="1"/>
</dbReference>
<dbReference type="InterPro" id="IPR018990">
    <property type="entry name" value="Prot_inh_I42_chagasin"/>
</dbReference>
<evidence type="ECO:0000313" key="6">
    <source>
        <dbReference type="Proteomes" id="UP000266273"/>
    </source>
</evidence>
<dbReference type="InterPro" id="IPR052781">
    <property type="entry name" value="Cys_protease_inhibitor_I42"/>
</dbReference>
<accession>A0A397QDL0</accession>
<feature type="signal peptide" evidence="3">
    <location>
        <begin position="1"/>
        <end position="20"/>
    </location>
</feature>
<evidence type="ECO:0000259" key="4">
    <source>
        <dbReference type="Pfam" id="PF09394"/>
    </source>
</evidence>
<dbReference type="PANTHER" id="PTHR36530:SF1">
    <property type="entry name" value="AMOEBIASIN-1"/>
    <property type="match status" value="1"/>
</dbReference>
<feature type="domain" description="Proteinase inhibitor I42 chagasin" evidence="4">
    <location>
        <begin position="28"/>
        <end position="119"/>
    </location>
</feature>
<organism evidence="5 6">
    <name type="scientific">Dichotomicrobium thermohalophilum</name>
    <dbReference type="NCBI Taxonomy" id="933063"/>
    <lineage>
        <taxon>Bacteria</taxon>
        <taxon>Pseudomonadati</taxon>
        <taxon>Pseudomonadota</taxon>
        <taxon>Alphaproteobacteria</taxon>
        <taxon>Hyphomicrobiales</taxon>
        <taxon>Hyphomicrobiaceae</taxon>
        <taxon>Dichotomicrobium</taxon>
    </lineage>
</organism>
<keyword evidence="2" id="KW-0789">Thiol protease inhibitor</keyword>
<reference evidence="5 6" key="1">
    <citation type="submission" date="2018-08" db="EMBL/GenBank/DDBJ databases">
        <title>Genomic Encyclopedia of Archaeal and Bacterial Type Strains, Phase II (KMG-II): from individual species to whole genera.</title>
        <authorList>
            <person name="Goeker M."/>
        </authorList>
    </citation>
    <scope>NUCLEOTIDE SEQUENCE [LARGE SCALE GENOMIC DNA]</scope>
    <source>
        <strain evidence="5 6">DSM 5002</strain>
    </source>
</reference>
<proteinExistence type="predicted"/>
<dbReference type="PANTHER" id="PTHR36530">
    <property type="entry name" value="INHIBITOR OF CYSTEINE PEPTIDASE"/>
    <property type="match status" value="1"/>
</dbReference>
<keyword evidence="3" id="KW-0732">Signal</keyword>
<evidence type="ECO:0000256" key="3">
    <source>
        <dbReference type="SAM" id="SignalP"/>
    </source>
</evidence>